<dbReference type="GO" id="GO:0005635">
    <property type="term" value="C:nuclear envelope"/>
    <property type="evidence" value="ECO:0007669"/>
    <property type="project" value="TreeGrafter"/>
</dbReference>
<feature type="compositionally biased region" description="Polar residues" evidence="1">
    <location>
        <begin position="495"/>
        <end position="533"/>
    </location>
</feature>
<name>A0A8T0TLB6_PANVG</name>
<dbReference type="PANTHER" id="PTHR33416:SF36">
    <property type="entry name" value="NUCLEOPORIN-RELATED"/>
    <property type="match status" value="1"/>
</dbReference>
<feature type="region of interest" description="Disordered" evidence="1">
    <location>
        <begin position="162"/>
        <end position="184"/>
    </location>
</feature>
<feature type="compositionally biased region" description="Polar residues" evidence="1">
    <location>
        <begin position="275"/>
        <end position="295"/>
    </location>
</feature>
<dbReference type="PANTHER" id="PTHR33416">
    <property type="entry name" value="NUCLEAR PORE COMPLEX PROTEIN NUP1"/>
    <property type="match status" value="1"/>
</dbReference>
<evidence type="ECO:0000313" key="3">
    <source>
        <dbReference type="Proteomes" id="UP000823388"/>
    </source>
</evidence>
<organism evidence="2 3">
    <name type="scientific">Panicum virgatum</name>
    <name type="common">Blackwell switchgrass</name>
    <dbReference type="NCBI Taxonomy" id="38727"/>
    <lineage>
        <taxon>Eukaryota</taxon>
        <taxon>Viridiplantae</taxon>
        <taxon>Streptophyta</taxon>
        <taxon>Embryophyta</taxon>
        <taxon>Tracheophyta</taxon>
        <taxon>Spermatophyta</taxon>
        <taxon>Magnoliopsida</taxon>
        <taxon>Liliopsida</taxon>
        <taxon>Poales</taxon>
        <taxon>Poaceae</taxon>
        <taxon>PACMAD clade</taxon>
        <taxon>Panicoideae</taxon>
        <taxon>Panicodae</taxon>
        <taxon>Paniceae</taxon>
        <taxon>Panicinae</taxon>
        <taxon>Panicum</taxon>
        <taxon>Panicum sect. Hiantes</taxon>
    </lineage>
</organism>
<feature type="region of interest" description="Disordered" evidence="1">
    <location>
        <begin position="553"/>
        <end position="573"/>
    </location>
</feature>
<dbReference type="EMBL" id="CM029043">
    <property type="protein sequence ID" value="KAG2612712.1"/>
    <property type="molecule type" value="Genomic_DNA"/>
</dbReference>
<sequence length="636" mass="68538">MMDSRRWQSPAAAAAAAEAAEEDTGGAGGPSRRPARRGVHRASPYGYGGGPRRWLPSPPVASRIFPSMLRDGAPADHNLEIHRESLDAIPERQSTESNTNAAVVGPAMHMSNKSNLLLEGDRNPRHGNGLAEIESIINQRHFTREETERLIEIVRSRTPDLSFEDQRAPGSTAKGFETTPFSTPAKLIDPQSSWGTDALPPSNVLNVDCSPIEIAKAFMEAQTSASVHESQKRKFRALSHGVETDNSTSICFPKVATDSSVRWPGSVVRDYPNYLTPQSNKGRNLPQPLSRTPYSGSVFRRSIKNSRHGDTYNNSGQSQLSTPFSVGSKTILEDKLASTSGSMVQPPSSSRAQIDVFGSTTSFFPREGSVARKNIAFNLQEPDGKGTIESRAASQRALAVDNISRGASVSVHPKSSVTAFKILQHLDRTIPSPTSKPLELRQTLAKRKASSVATNRQVQGPDFSIGNGHRQSGINESGTVNLEIADAKKVPPSSPSVQELSQKIQSSGPNLEVPETQTSQQPLKSDLTSTSAAEVSDKNTSKGFTFTFPIPKAPSSLFEPPPTPTLASPPRTLPVTTEDIPKFNFGSPSMTNKLIFSFDSTSGSLDADGSVPTFKFGSDKKRELCFDIAGKDAVCF</sequence>
<keyword evidence="3" id="KW-1185">Reference proteome</keyword>
<feature type="region of interest" description="Disordered" evidence="1">
    <location>
        <begin position="445"/>
        <end position="475"/>
    </location>
</feature>
<protein>
    <submittedName>
        <fullName evidence="2">Uncharacterized protein</fullName>
    </submittedName>
</protein>
<dbReference type="Proteomes" id="UP000823388">
    <property type="component" value="Chromosome 4K"/>
</dbReference>
<feature type="region of interest" description="Disordered" evidence="1">
    <location>
        <begin position="274"/>
        <end position="295"/>
    </location>
</feature>
<gene>
    <name evidence="2" type="ORF">PVAP13_4KG321000</name>
</gene>
<accession>A0A8T0TLB6</accession>
<comment type="caution">
    <text evidence="2">The sequence shown here is derived from an EMBL/GenBank/DDBJ whole genome shotgun (WGS) entry which is preliminary data.</text>
</comment>
<dbReference type="AlphaFoldDB" id="A0A8T0TLB6"/>
<proteinExistence type="predicted"/>
<dbReference type="OrthoDB" id="653151at2759"/>
<feature type="region of interest" description="Disordered" evidence="1">
    <location>
        <begin position="488"/>
        <end position="538"/>
    </location>
</feature>
<dbReference type="GO" id="GO:0071763">
    <property type="term" value="P:nuclear membrane organization"/>
    <property type="evidence" value="ECO:0007669"/>
    <property type="project" value="TreeGrafter"/>
</dbReference>
<reference evidence="2 3" key="1">
    <citation type="submission" date="2020-05" db="EMBL/GenBank/DDBJ databases">
        <title>WGS assembly of Panicum virgatum.</title>
        <authorList>
            <person name="Lovell J.T."/>
            <person name="Jenkins J."/>
            <person name="Shu S."/>
            <person name="Juenger T.E."/>
            <person name="Schmutz J."/>
        </authorList>
    </citation>
    <scope>NUCLEOTIDE SEQUENCE</scope>
    <source>
        <strain evidence="2">AP13</strain>
        <strain evidence="3">cv. AP13</strain>
    </source>
</reference>
<evidence type="ECO:0000256" key="1">
    <source>
        <dbReference type="SAM" id="MobiDB-lite"/>
    </source>
</evidence>
<evidence type="ECO:0000313" key="2">
    <source>
        <dbReference type="EMBL" id="KAG2612711.1"/>
    </source>
</evidence>
<feature type="region of interest" description="Disordered" evidence="1">
    <location>
        <begin position="1"/>
        <end position="58"/>
    </location>
</feature>
<dbReference type="EMBL" id="CM029043">
    <property type="protein sequence ID" value="KAG2612711.1"/>
    <property type="molecule type" value="Genomic_DNA"/>
</dbReference>